<evidence type="ECO:0000256" key="3">
    <source>
        <dbReference type="SAM" id="MobiDB-lite"/>
    </source>
</evidence>
<evidence type="ECO:0000313" key="5">
    <source>
        <dbReference type="EMBL" id="KAK9670294.1"/>
    </source>
</evidence>
<dbReference type="GO" id="GO:0030174">
    <property type="term" value="P:regulation of DNA-templated DNA replication initiation"/>
    <property type="evidence" value="ECO:0007669"/>
    <property type="project" value="InterPro"/>
</dbReference>
<dbReference type="InterPro" id="IPR014939">
    <property type="entry name" value="CDT1_Gemini-bd-like"/>
</dbReference>
<evidence type="ECO:0000259" key="4">
    <source>
        <dbReference type="SMART" id="SM01075"/>
    </source>
</evidence>
<dbReference type="GO" id="GO:0070182">
    <property type="term" value="F:DNA polymerase binding"/>
    <property type="evidence" value="ECO:0007669"/>
    <property type="project" value="TreeGrafter"/>
</dbReference>
<feature type="compositionally biased region" description="Polar residues" evidence="3">
    <location>
        <begin position="236"/>
        <end position="252"/>
    </location>
</feature>
<keyword evidence="6" id="KW-1185">Reference proteome</keyword>
<name>A0AAW1H470_SAPOF</name>
<dbReference type="GO" id="GO:0005634">
    <property type="term" value="C:nucleus"/>
    <property type="evidence" value="ECO:0007669"/>
    <property type="project" value="TreeGrafter"/>
</dbReference>
<sequence length="483" mass="54721">MEPQPSDLPKTPAKPPPSDQITIETPTKLPDPSRRFHRRRHRHHSLPLPDKYEMLLKLFDALDASLKLLRLRNQVPVFSKIRVMVENISDRRFTHQHLAQLKFLLPDEIGIGKVLFPDEHTRCMKYDLHLTLSGSNKRKRGSKYSRVRDRLISRILRFLRAHPEGTEIPEKELPEPFNQRKQDQLLNSIKQSSPSTQARKCSSEASETVLAQASHLSMSFSKHFSKKGLSDEDIQDSSLPSFHSPPVSTSNPSDDRSETVALACGAVQSKQPVIQIILKPSVNDKTCSFQVIDTQASPIKSAGTTMTPVTPALKTPKMCKLTPDNSNARSACKVPNRPSCARSLKFEGPSRNANIELHLDEDDVHDILPENLLQSLKKKETKKAEQATRKLMIVNLPKMFDRIRLLFHSCKSSAIRKEALIRNLTECHSDITDESEVEEQLKLLQEIIPDWIVNKFSPSGNKLCSINKALDPNTLRQQLYKSI</sequence>
<evidence type="ECO:0000256" key="2">
    <source>
        <dbReference type="ARBA" id="ARBA00023306"/>
    </source>
</evidence>
<dbReference type="SUPFAM" id="SSF46785">
    <property type="entry name" value="Winged helix' DNA-binding domain"/>
    <property type="match status" value="1"/>
</dbReference>
<gene>
    <name evidence="5" type="ORF">RND81_13G192000</name>
</gene>
<dbReference type="Pfam" id="PF16679">
    <property type="entry name" value="CDT1_C"/>
    <property type="match status" value="1"/>
</dbReference>
<dbReference type="PANTHER" id="PTHR28637:SF9">
    <property type="entry name" value="CDT1-LIKE PROTEIN A, CHLOROPLASTIC"/>
    <property type="match status" value="1"/>
</dbReference>
<dbReference type="GO" id="GO:0003677">
    <property type="term" value="F:DNA binding"/>
    <property type="evidence" value="ECO:0007669"/>
    <property type="project" value="InterPro"/>
</dbReference>
<dbReference type="InterPro" id="IPR032054">
    <property type="entry name" value="Cdt1_C"/>
</dbReference>
<dbReference type="InterPro" id="IPR036390">
    <property type="entry name" value="WH_DNA-bd_sf"/>
</dbReference>
<feature type="region of interest" description="Disordered" evidence="3">
    <location>
        <begin position="1"/>
        <end position="43"/>
    </location>
</feature>
<keyword evidence="2" id="KW-0131">Cell cycle</keyword>
<protein>
    <recommendedName>
        <fullName evidence="4">CDT1 Geminin-binding domain-containing protein</fullName>
    </recommendedName>
</protein>
<dbReference type="Proteomes" id="UP001443914">
    <property type="component" value="Unassembled WGS sequence"/>
</dbReference>
<dbReference type="Gene3D" id="1.10.10.1420">
    <property type="entry name" value="DNA replication factor Cdt1, C-terminal WH domain"/>
    <property type="match status" value="1"/>
</dbReference>
<dbReference type="GO" id="GO:0071163">
    <property type="term" value="P:DNA replication preinitiation complex assembly"/>
    <property type="evidence" value="ECO:0007669"/>
    <property type="project" value="InterPro"/>
</dbReference>
<dbReference type="EMBL" id="JBDFQZ010000013">
    <property type="protein sequence ID" value="KAK9670294.1"/>
    <property type="molecule type" value="Genomic_DNA"/>
</dbReference>
<dbReference type="Pfam" id="PF08839">
    <property type="entry name" value="CDT1"/>
    <property type="match status" value="1"/>
</dbReference>
<comment type="caution">
    <text evidence="5">The sequence shown here is derived from an EMBL/GenBank/DDBJ whole genome shotgun (WGS) entry which is preliminary data.</text>
</comment>
<dbReference type="GO" id="GO:0000278">
    <property type="term" value="P:mitotic cell cycle"/>
    <property type="evidence" value="ECO:0007669"/>
    <property type="project" value="TreeGrafter"/>
</dbReference>
<dbReference type="InterPro" id="IPR045173">
    <property type="entry name" value="Cdt1"/>
</dbReference>
<proteinExistence type="inferred from homology"/>
<dbReference type="SMART" id="SM01075">
    <property type="entry name" value="CDT1"/>
    <property type="match status" value="1"/>
</dbReference>
<accession>A0AAW1H470</accession>
<dbReference type="PANTHER" id="PTHR28637">
    <property type="entry name" value="DNA REPLICATION FACTOR CDT1"/>
    <property type="match status" value="1"/>
</dbReference>
<reference evidence="5" key="1">
    <citation type="submission" date="2024-03" db="EMBL/GenBank/DDBJ databases">
        <title>WGS assembly of Saponaria officinalis var. Norfolk2.</title>
        <authorList>
            <person name="Jenkins J."/>
            <person name="Shu S."/>
            <person name="Grimwood J."/>
            <person name="Barry K."/>
            <person name="Goodstein D."/>
            <person name="Schmutz J."/>
            <person name="Leebens-Mack J."/>
            <person name="Osbourn A."/>
        </authorList>
    </citation>
    <scope>NUCLEOTIDE SEQUENCE [LARGE SCALE GENOMIC DNA]</scope>
    <source>
        <strain evidence="5">JIC</strain>
    </source>
</reference>
<dbReference type="GO" id="GO:0000076">
    <property type="term" value="P:DNA replication checkpoint signaling"/>
    <property type="evidence" value="ECO:0007669"/>
    <property type="project" value="TreeGrafter"/>
</dbReference>
<organism evidence="5 6">
    <name type="scientific">Saponaria officinalis</name>
    <name type="common">Common soapwort</name>
    <name type="synonym">Lychnis saponaria</name>
    <dbReference type="NCBI Taxonomy" id="3572"/>
    <lineage>
        <taxon>Eukaryota</taxon>
        <taxon>Viridiplantae</taxon>
        <taxon>Streptophyta</taxon>
        <taxon>Embryophyta</taxon>
        <taxon>Tracheophyta</taxon>
        <taxon>Spermatophyta</taxon>
        <taxon>Magnoliopsida</taxon>
        <taxon>eudicotyledons</taxon>
        <taxon>Gunneridae</taxon>
        <taxon>Pentapetalae</taxon>
        <taxon>Caryophyllales</taxon>
        <taxon>Caryophyllaceae</taxon>
        <taxon>Caryophylleae</taxon>
        <taxon>Saponaria</taxon>
    </lineage>
</organism>
<feature type="domain" description="CDT1 Geminin-binding" evidence="4">
    <location>
        <begin position="48"/>
        <end position="175"/>
    </location>
</feature>
<evidence type="ECO:0000313" key="6">
    <source>
        <dbReference type="Proteomes" id="UP001443914"/>
    </source>
</evidence>
<evidence type="ECO:0000256" key="1">
    <source>
        <dbReference type="ARBA" id="ARBA00008356"/>
    </source>
</evidence>
<dbReference type="AlphaFoldDB" id="A0AAW1H470"/>
<feature type="region of interest" description="Disordered" evidence="3">
    <location>
        <begin position="230"/>
        <end position="256"/>
    </location>
</feature>
<comment type="similarity">
    <text evidence="1">Belongs to the Cdt1 family.</text>
</comment>
<dbReference type="InterPro" id="IPR038090">
    <property type="entry name" value="Cdt1_C_WH_dom_sf"/>
</dbReference>